<dbReference type="Pfam" id="PF21530">
    <property type="entry name" value="Pif1_2B_dom"/>
    <property type="match status" value="1"/>
</dbReference>
<keyword evidence="1" id="KW-0233">DNA recombination</keyword>
<dbReference type="InParanoid" id="A0A061F103"/>
<dbReference type="GO" id="GO:0000723">
    <property type="term" value="P:telomere maintenance"/>
    <property type="evidence" value="ECO:0007669"/>
    <property type="project" value="InterPro"/>
</dbReference>
<keyword evidence="1" id="KW-0378">Hydrolase</keyword>
<dbReference type="eggNOG" id="KOG0987">
    <property type="taxonomic scope" value="Eukaryota"/>
</dbReference>
<evidence type="ECO:0000259" key="2">
    <source>
        <dbReference type="Pfam" id="PF05970"/>
    </source>
</evidence>
<proteinExistence type="inferred from homology"/>
<dbReference type="Proteomes" id="UP000026915">
    <property type="component" value="Chromosome 5"/>
</dbReference>
<comment type="similarity">
    <text evidence="1">Belongs to the helicase family.</text>
</comment>
<feature type="domain" description="DNA helicase Pif1-like 2B" evidence="3">
    <location>
        <begin position="361"/>
        <end position="384"/>
    </location>
</feature>
<dbReference type="GO" id="GO:0006310">
    <property type="term" value="P:DNA recombination"/>
    <property type="evidence" value="ECO:0007669"/>
    <property type="project" value="UniProtKB-KW"/>
</dbReference>
<comment type="catalytic activity">
    <reaction evidence="1">
        <text>ATP + H2O = ADP + phosphate + H(+)</text>
        <dbReference type="Rhea" id="RHEA:13065"/>
        <dbReference type="ChEBI" id="CHEBI:15377"/>
        <dbReference type="ChEBI" id="CHEBI:15378"/>
        <dbReference type="ChEBI" id="CHEBI:30616"/>
        <dbReference type="ChEBI" id="CHEBI:43474"/>
        <dbReference type="ChEBI" id="CHEBI:456216"/>
        <dbReference type="EC" id="5.6.2.3"/>
    </reaction>
</comment>
<keyword evidence="1" id="KW-0227">DNA damage</keyword>
<dbReference type="InterPro" id="IPR049163">
    <property type="entry name" value="Pif1-like_2B_dom"/>
</dbReference>
<dbReference type="AlphaFoldDB" id="A0A061F103"/>
<dbReference type="GO" id="GO:0006281">
    <property type="term" value="P:DNA repair"/>
    <property type="evidence" value="ECO:0007669"/>
    <property type="project" value="UniProtKB-KW"/>
</dbReference>
<accession>A0A061F103</accession>
<evidence type="ECO:0000256" key="1">
    <source>
        <dbReference type="RuleBase" id="RU363044"/>
    </source>
</evidence>
<evidence type="ECO:0000313" key="4">
    <source>
        <dbReference type="EMBL" id="EOY10706.1"/>
    </source>
</evidence>
<dbReference type="GO" id="GO:0016887">
    <property type="term" value="F:ATP hydrolysis activity"/>
    <property type="evidence" value="ECO:0007669"/>
    <property type="project" value="RHEA"/>
</dbReference>
<keyword evidence="1" id="KW-0234">DNA repair</keyword>
<dbReference type="PANTHER" id="PTHR10492:SF90">
    <property type="entry name" value="ATP-DEPENDENT DNA HELICASE"/>
    <property type="match status" value="1"/>
</dbReference>
<dbReference type="OMA" id="EMIHERM"/>
<evidence type="ECO:0000259" key="3">
    <source>
        <dbReference type="Pfam" id="PF21530"/>
    </source>
</evidence>
<dbReference type="GO" id="GO:0005524">
    <property type="term" value="F:ATP binding"/>
    <property type="evidence" value="ECO:0007669"/>
    <property type="project" value="UniProtKB-KW"/>
</dbReference>
<sequence>MPNQGNVIYDHDRLIHEEMNYNLSELQQLHLNLITTLNIEQKQIYQCIKQSVDNDEGQMIFVYGHGGTGKTYLWNTIISSIRSVGKIVLAVASSGIASLLLPGGRTAHSRFKIPLDINEYSTCQIKKETQLARLVQACSLIVWDEAPMVHRHCFEALDRTLKDILNQDSNEAIDKPFGGKTLLLGGDFRQILPVIESGRKTDIINATINRSPLWSKCKVFKLKTNMRLLKPNLSEESRKEIETFAQWLLDVGDGNLHSTSMVINGDESDYIPLPNDLLVPIIHNPINDIVFSVYNDFYKFHADPKYLRQRAIVTPYNKATNSINAYALDLLPGYTKTYFGHDSISQTSDQVSNHELLYPTEFLNSLKFSGLPDHALHLKIGLSISITPLQHLSSLWRYQVHNL</sequence>
<feature type="domain" description="DNA helicase Pif1-like DEAD-box helicase" evidence="2">
    <location>
        <begin position="37"/>
        <end position="259"/>
    </location>
</feature>
<dbReference type="PANTHER" id="PTHR10492">
    <property type="match status" value="1"/>
</dbReference>
<keyword evidence="1" id="KW-0547">Nucleotide-binding</keyword>
<dbReference type="STRING" id="3641.A0A061F103"/>
<dbReference type="InterPro" id="IPR010285">
    <property type="entry name" value="DNA_helicase_pif1-like_DEAD"/>
</dbReference>
<dbReference type="HOGENOM" id="CLU_001324_14_1_1"/>
<dbReference type="EMBL" id="CM001883">
    <property type="protein sequence ID" value="EOY10706.1"/>
    <property type="molecule type" value="Genomic_DNA"/>
</dbReference>
<keyword evidence="5" id="KW-1185">Reference proteome</keyword>
<keyword evidence="1" id="KW-0067">ATP-binding</keyword>
<name>A0A061F103_THECC</name>
<dbReference type="InterPro" id="IPR027417">
    <property type="entry name" value="P-loop_NTPase"/>
</dbReference>
<dbReference type="Gramene" id="EOY10706">
    <property type="protein sequence ID" value="EOY10706"/>
    <property type="gene ID" value="TCM_026010"/>
</dbReference>
<comment type="cofactor">
    <cofactor evidence="1">
        <name>Mg(2+)</name>
        <dbReference type="ChEBI" id="CHEBI:18420"/>
    </cofactor>
</comment>
<dbReference type="Pfam" id="PF05970">
    <property type="entry name" value="PIF1"/>
    <property type="match status" value="1"/>
</dbReference>
<gene>
    <name evidence="4" type="ORF">TCM_026010</name>
</gene>
<dbReference type="Gene3D" id="3.40.50.300">
    <property type="entry name" value="P-loop containing nucleotide triphosphate hydrolases"/>
    <property type="match status" value="1"/>
</dbReference>
<protein>
    <recommendedName>
        <fullName evidence="1">ATP-dependent DNA helicase</fullName>
        <ecNumber evidence="1">5.6.2.3</ecNumber>
    </recommendedName>
</protein>
<dbReference type="GO" id="GO:0043139">
    <property type="term" value="F:5'-3' DNA helicase activity"/>
    <property type="evidence" value="ECO:0007669"/>
    <property type="project" value="UniProtKB-EC"/>
</dbReference>
<evidence type="ECO:0000313" key="5">
    <source>
        <dbReference type="Proteomes" id="UP000026915"/>
    </source>
</evidence>
<reference evidence="4 5" key="1">
    <citation type="journal article" date="2013" name="Genome Biol.">
        <title>The genome sequence of the most widely cultivated cacao type and its use to identify candidate genes regulating pod color.</title>
        <authorList>
            <person name="Motamayor J.C."/>
            <person name="Mockaitis K."/>
            <person name="Schmutz J."/>
            <person name="Haiminen N."/>
            <person name="Iii D.L."/>
            <person name="Cornejo O."/>
            <person name="Findley S.D."/>
            <person name="Zheng P."/>
            <person name="Utro F."/>
            <person name="Royaert S."/>
            <person name="Saski C."/>
            <person name="Jenkins J."/>
            <person name="Podicheti R."/>
            <person name="Zhao M."/>
            <person name="Scheffler B.E."/>
            <person name="Stack J.C."/>
            <person name="Feltus F.A."/>
            <person name="Mustiga G.M."/>
            <person name="Amores F."/>
            <person name="Phillips W."/>
            <person name="Marelli J.P."/>
            <person name="May G.D."/>
            <person name="Shapiro H."/>
            <person name="Ma J."/>
            <person name="Bustamante C.D."/>
            <person name="Schnell R.J."/>
            <person name="Main D."/>
            <person name="Gilbert D."/>
            <person name="Parida L."/>
            <person name="Kuhn D.N."/>
        </authorList>
    </citation>
    <scope>NUCLEOTIDE SEQUENCE [LARGE SCALE GENOMIC DNA]</scope>
    <source>
        <strain evidence="5">cv. Matina 1-6</strain>
    </source>
</reference>
<keyword evidence="1" id="KW-0347">Helicase</keyword>
<dbReference type="EC" id="5.6.2.3" evidence="1"/>
<dbReference type="SUPFAM" id="SSF52540">
    <property type="entry name" value="P-loop containing nucleoside triphosphate hydrolases"/>
    <property type="match status" value="1"/>
</dbReference>
<organism evidence="4 5">
    <name type="scientific">Theobroma cacao</name>
    <name type="common">Cacao</name>
    <name type="synonym">Cocoa</name>
    <dbReference type="NCBI Taxonomy" id="3641"/>
    <lineage>
        <taxon>Eukaryota</taxon>
        <taxon>Viridiplantae</taxon>
        <taxon>Streptophyta</taxon>
        <taxon>Embryophyta</taxon>
        <taxon>Tracheophyta</taxon>
        <taxon>Spermatophyta</taxon>
        <taxon>Magnoliopsida</taxon>
        <taxon>eudicotyledons</taxon>
        <taxon>Gunneridae</taxon>
        <taxon>Pentapetalae</taxon>
        <taxon>rosids</taxon>
        <taxon>malvids</taxon>
        <taxon>Malvales</taxon>
        <taxon>Malvaceae</taxon>
        <taxon>Byttnerioideae</taxon>
        <taxon>Theobroma</taxon>
    </lineage>
</organism>